<gene>
    <name evidence="8" type="ORF">METZ01_LOCUS474768</name>
</gene>
<evidence type="ECO:0000256" key="6">
    <source>
        <dbReference type="ARBA" id="ARBA00048202"/>
    </source>
</evidence>
<protein>
    <recommendedName>
        <fullName evidence="1">proton-translocating NAD(P)(+) transhydrogenase</fullName>
        <ecNumber evidence="1">7.1.1.1</ecNumber>
    </recommendedName>
</protein>
<dbReference type="GO" id="GO:0005886">
    <property type="term" value="C:plasma membrane"/>
    <property type="evidence" value="ECO:0007669"/>
    <property type="project" value="TreeGrafter"/>
</dbReference>
<organism evidence="8">
    <name type="scientific">marine metagenome</name>
    <dbReference type="NCBI Taxonomy" id="408172"/>
    <lineage>
        <taxon>unclassified sequences</taxon>
        <taxon>metagenomes</taxon>
        <taxon>ecological metagenomes</taxon>
    </lineage>
</organism>
<dbReference type="PANTHER" id="PTHR10160">
    <property type="entry name" value="NAD(P) TRANSHYDROGENASE"/>
    <property type="match status" value="1"/>
</dbReference>
<keyword evidence="2" id="KW-0547">Nucleotide-binding</keyword>
<evidence type="ECO:0000256" key="4">
    <source>
        <dbReference type="ARBA" id="ARBA00022967"/>
    </source>
</evidence>
<name>A0A383BPS1_9ZZZZ</name>
<evidence type="ECO:0000256" key="5">
    <source>
        <dbReference type="ARBA" id="ARBA00023027"/>
    </source>
</evidence>
<dbReference type="Pfam" id="PF05222">
    <property type="entry name" value="AlaDh_PNT_N"/>
    <property type="match status" value="1"/>
</dbReference>
<keyword evidence="3" id="KW-0521">NADP</keyword>
<dbReference type="PANTHER" id="PTHR10160:SF19">
    <property type="entry name" value="PROTON-TRANSLOCATING NAD(P)(+) TRANSHYDROGENASE"/>
    <property type="match status" value="1"/>
</dbReference>
<evidence type="ECO:0000256" key="2">
    <source>
        <dbReference type="ARBA" id="ARBA00022741"/>
    </source>
</evidence>
<dbReference type="EC" id="7.1.1.1" evidence="1"/>
<dbReference type="SUPFAM" id="SSF52283">
    <property type="entry name" value="Formate/glycerate dehydrogenase catalytic domain-like"/>
    <property type="match status" value="1"/>
</dbReference>
<feature type="non-terminal residue" evidence="8">
    <location>
        <position position="193"/>
    </location>
</feature>
<evidence type="ECO:0000313" key="8">
    <source>
        <dbReference type="EMBL" id="SVE21914.1"/>
    </source>
</evidence>
<evidence type="ECO:0000256" key="1">
    <source>
        <dbReference type="ARBA" id="ARBA00012943"/>
    </source>
</evidence>
<dbReference type="InterPro" id="IPR007886">
    <property type="entry name" value="AlaDH/PNT_N"/>
</dbReference>
<dbReference type="AlphaFoldDB" id="A0A383BPS1"/>
<accession>A0A383BPS1</accession>
<comment type="catalytic activity">
    <reaction evidence="6">
        <text>NAD(+) + NADPH + H(+)(in) = NADH + NADP(+) + H(+)(out)</text>
        <dbReference type="Rhea" id="RHEA:47992"/>
        <dbReference type="ChEBI" id="CHEBI:15378"/>
        <dbReference type="ChEBI" id="CHEBI:57540"/>
        <dbReference type="ChEBI" id="CHEBI:57783"/>
        <dbReference type="ChEBI" id="CHEBI:57945"/>
        <dbReference type="ChEBI" id="CHEBI:58349"/>
        <dbReference type="EC" id="7.1.1.1"/>
    </reaction>
</comment>
<dbReference type="EMBL" id="UINC01202220">
    <property type="protein sequence ID" value="SVE21914.1"/>
    <property type="molecule type" value="Genomic_DNA"/>
</dbReference>
<dbReference type="GO" id="GO:0050661">
    <property type="term" value="F:NADP binding"/>
    <property type="evidence" value="ECO:0007669"/>
    <property type="project" value="TreeGrafter"/>
</dbReference>
<keyword evidence="4" id="KW-1278">Translocase</keyword>
<keyword evidence="5" id="KW-0520">NAD</keyword>
<reference evidence="8" key="1">
    <citation type="submission" date="2018-05" db="EMBL/GenBank/DDBJ databases">
        <authorList>
            <person name="Lanie J.A."/>
            <person name="Ng W.-L."/>
            <person name="Kazmierczak K.M."/>
            <person name="Andrzejewski T.M."/>
            <person name="Davidsen T.M."/>
            <person name="Wayne K.J."/>
            <person name="Tettelin H."/>
            <person name="Glass J.I."/>
            <person name="Rusch D."/>
            <person name="Podicherti R."/>
            <person name="Tsui H.-C.T."/>
            <person name="Winkler M.E."/>
        </authorList>
    </citation>
    <scope>NUCLEOTIDE SEQUENCE</scope>
</reference>
<dbReference type="InterPro" id="IPR007698">
    <property type="entry name" value="AlaDH/PNT_NAD(H)-bd"/>
</dbReference>
<dbReference type="GO" id="GO:0008750">
    <property type="term" value="F:proton-translocating NAD(P)+ transhydrogenase activity"/>
    <property type="evidence" value="ECO:0007669"/>
    <property type="project" value="UniProtKB-EC"/>
</dbReference>
<dbReference type="SMART" id="SM01003">
    <property type="entry name" value="AlaDh_PNT_N"/>
    <property type="match status" value="1"/>
</dbReference>
<evidence type="ECO:0000256" key="3">
    <source>
        <dbReference type="ARBA" id="ARBA00022857"/>
    </source>
</evidence>
<dbReference type="GO" id="GO:0006740">
    <property type="term" value="P:NADPH regeneration"/>
    <property type="evidence" value="ECO:0007669"/>
    <property type="project" value="TreeGrafter"/>
</dbReference>
<proteinExistence type="predicted"/>
<sequence length="193" mass="19861">MKVAVPKETRPGELRVALVPQGVKALAKVGLKIVVETGAGVASGVSDNEYKEAGADVVGSTAEALTGAGIVLRVSPPSISDPDEVSAISRGTILVSFLNPLENQALIRRLSEARISSISMELVPRITRAQSMDALSSQATVAGYKAVLLAADHLPKFLPMFTTAAGTIRPAKVLILGAGVAGLQAIATARRLG</sequence>
<dbReference type="Pfam" id="PF01262">
    <property type="entry name" value="AlaDh_PNT_C"/>
    <property type="match status" value="1"/>
</dbReference>
<evidence type="ECO:0000259" key="7">
    <source>
        <dbReference type="SMART" id="SM01003"/>
    </source>
</evidence>
<feature type="domain" description="Alanine dehydrogenase/pyridine nucleotide transhydrogenase N-terminal" evidence="7">
    <location>
        <begin position="4"/>
        <end position="142"/>
    </location>
</feature>
<dbReference type="Gene3D" id="3.40.50.720">
    <property type="entry name" value="NAD(P)-binding Rossmann-like Domain"/>
    <property type="match status" value="1"/>
</dbReference>